<organism evidence="6">
    <name type="scientific">termite gut metagenome</name>
    <dbReference type="NCBI Taxonomy" id="433724"/>
    <lineage>
        <taxon>unclassified sequences</taxon>
        <taxon>metagenomes</taxon>
        <taxon>organismal metagenomes</taxon>
    </lineage>
</organism>
<comment type="catalytic activity">
    <reaction evidence="4">
        <text>a 2'-deoxyadenosine in DNA + S-adenosyl-L-methionine = an N(6)-methyl-2'-deoxyadenosine in DNA + S-adenosyl-L-homocysteine + H(+)</text>
        <dbReference type="Rhea" id="RHEA:15197"/>
        <dbReference type="Rhea" id="RHEA-COMP:12418"/>
        <dbReference type="Rhea" id="RHEA-COMP:12419"/>
        <dbReference type="ChEBI" id="CHEBI:15378"/>
        <dbReference type="ChEBI" id="CHEBI:57856"/>
        <dbReference type="ChEBI" id="CHEBI:59789"/>
        <dbReference type="ChEBI" id="CHEBI:90615"/>
        <dbReference type="ChEBI" id="CHEBI:90616"/>
        <dbReference type="EC" id="2.1.1.72"/>
    </reaction>
</comment>
<dbReference type="InterPro" id="IPR050953">
    <property type="entry name" value="N4_N6_ade-DNA_methylase"/>
</dbReference>
<evidence type="ECO:0000313" key="6">
    <source>
        <dbReference type="EMBL" id="KAA6318779.1"/>
    </source>
</evidence>
<dbReference type="EC" id="2.1.1.72" evidence="1"/>
<evidence type="ECO:0000259" key="5">
    <source>
        <dbReference type="Pfam" id="PF12950"/>
    </source>
</evidence>
<comment type="caution">
    <text evidence="6">The sequence shown here is derived from an EMBL/GenBank/DDBJ whole genome shotgun (WGS) entry which is preliminary data.</text>
</comment>
<protein>
    <recommendedName>
        <fullName evidence="1">site-specific DNA-methyltransferase (adenine-specific)</fullName>
        <ecNumber evidence="1">2.1.1.72</ecNumber>
    </recommendedName>
</protein>
<proteinExistence type="predicted"/>
<evidence type="ECO:0000256" key="4">
    <source>
        <dbReference type="ARBA" id="ARBA00047942"/>
    </source>
</evidence>
<dbReference type="GO" id="GO:0009007">
    <property type="term" value="F:site-specific DNA-methyltransferase (adenine-specific) activity"/>
    <property type="evidence" value="ECO:0007669"/>
    <property type="project" value="UniProtKB-EC"/>
</dbReference>
<dbReference type="AlphaFoldDB" id="A0A5J4QCB5"/>
<reference evidence="6" key="1">
    <citation type="submission" date="2019-03" db="EMBL/GenBank/DDBJ databases">
        <title>Single cell metagenomics reveals metabolic interactions within the superorganism composed of flagellate Streblomastix strix and complex community of Bacteroidetes bacteria on its surface.</title>
        <authorList>
            <person name="Treitli S.C."/>
            <person name="Kolisko M."/>
            <person name="Husnik F."/>
            <person name="Keeling P."/>
            <person name="Hampl V."/>
        </authorList>
    </citation>
    <scope>NUCLEOTIDE SEQUENCE</scope>
    <source>
        <strain evidence="6">STM</strain>
    </source>
</reference>
<dbReference type="PANTHER" id="PTHR33841">
    <property type="entry name" value="DNA METHYLTRANSFERASE YEEA-RELATED"/>
    <property type="match status" value="1"/>
</dbReference>
<gene>
    <name evidence="6" type="ORF">EZS27_031254</name>
</gene>
<accession>A0A5J4QCB5</accession>
<keyword evidence="3" id="KW-0808">Transferase</keyword>
<evidence type="ECO:0000256" key="2">
    <source>
        <dbReference type="ARBA" id="ARBA00022603"/>
    </source>
</evidence>
<evidence type="ECO:0000256" key="3">
    <source>
        <dbReference type="ARBA" id="ARBA00022679"/>
    </source>
</evidence>
<feature type="domain" description="TaqI-like C-terminal specificity" evidence="5">
    <location>
        <begin position="63"/>
        <end position="217"/>
    </location>
</feature>
<name>A0A5J4QCB5_9ZZZZ</name>
<dbReference type="InterPro" id="IPR025931">
    <property type="entry name" value="TaqI_C"/>
</dbReference>
<dbReference type="Pfam" id="PF12950">
    <property type="entry name" value="TaqI_C"/>
    <property type="match status" value="1"/>
</dbReference>
<dbReference type="EMBL" id="SNRY01004085">
    <property type="protein sequence ID" value="KAA6318779.1"/>
    <property type="molecule type" value="Genomic_DNA"/>
</dbReference>
<dbReference type="PANTHER" id="PTHR33841:SF1">
    <property type="entry name" value="DNA METHYLTRANSFERASE A"/>
    <property type="match status" value="1"/>
</dbReference>
<dbReference type="GO" id="GO:0032259">
    <property type="term" value="P:methylation"/>
    <property type="evidence" value="ECO:0007669"/>
    <property type="project" value="UniProtKB-KW"/>
</dbReference>
<sequence length="273" mass="31823">MVLSPIEQRIKAKIEAVGTPLKEWDINIYRGILTGYNEAFIIDGKKKDELIEKDSKSADIIRPILRGRDIKRYGYDFADLWLINTHNGIKEKGVKPIDINDYPAIKNHLDKYYPELEKRADKGDTPYNLRNCAYMEDFSKQKIIYPETTQGAYFALDEKNKLLDKTSFMLISNNAKYILATLSSKLFEFAYKKIFSSIELGKKGYQYNKHALRNLPIKKINFKEEALFDEIVNKILALKNNKETAKYLESDIDNLIYNLYELSDDEIEFIETL</sequence>
<evidence type="ECO:0000256" key="1">
    <source>
        <dbReference type="ARBA" id="ARBA00011900"/>
    </source>
</evidence>
<keyword evidence="2" id="KW-0489">Methyltransferase</keyword>